<dbReference type="Proteomes" id="UP001306508">
    <property type="component" value="Unassembled WGS sequence"/>
</dbReference>
<evidence type="ECO:0000313" key="5">
    <source>
        <dbReference type="Proteomes" id="UP001306508"/>
    </source>
</evidence>
<comment type="similarity">
    <text evidence="1">Belongs to the SWI5/SAE3 family.</text>
</comment>
<keyword evidence="2" id="KW-0227">DNA damage</keyword>
<evidence type="ECO:0000313" key="4">
    <source>
        <dbReference type="EMBL" id="KAK5781675.1"/>
    </source>
</evidence>
<dbReference type="Pfam" id="PF07061">
    <property type="entry name" value="Swi5"/>
    <property type="match status" value="1"/>
</dbReference>
<dbReference type="GO" id="GO:0006281">
    <property type="term" value="P:DNA repair"/>
    <property type="evidence" value="ECO:0007669"/>
    <property type="project" value="UniProtKB-KW"/>
</dbReference>
<organism evidence="4 5">
    <name type="scientific">Arxiozyma heterogenica</name>
    <dbReference type="NCBI Taxonomy" id="278026"/>
    <lineage>
        <taxon>Eukaryota</taxon>
        <taxon>Fungi</taxon>
        <taxon>Dikarya</taxon>
        <taxon>Ascomycota</taxon>
        <taxon>Saccharomycotina</taxon>
        <taxon>Saccharomycetes</taxon>
        <taxon>Saccharomycetales</taxon>
        <taxon>Saccharomycetaceae</taxon>
        <taxon>Arxiozyma</taxon>
    </lineage>
</organism>
<proteinExistence type="inferred from homology"/>
<name>A0AAN7WNW6_9SACH</name>
<gene>
    <name evidence="4" type="ORF">RI543_000861</name>
</gene>
<dbReference type="AlphaFoldDB" id="A0AAN7WNW6"/>
<accession>A0AAN7WNW6</accession>
<dbReference type="Gene3D" id="1.20.5.170">
    <property type="match status" value="1"/>
</dbReference>
<dbReference type="InterPro" id="IPR010760">
    <property type="entry name" value="DNA-repair_Swi5"/>
</dbReference>
<reference evidence="5" key="1">
    <citation type="submission" date="2023-07" db="EMBL/GenBank/DDBJ databases">
        <title>A draft genome of Kazachstania heterogenica Y-27499.</title>
        <authorList>
            <person name="Donic C."/>
            <person name="Kralova J.S."/>
            <person name="Fidel L."/>
            <person name="Ben-Dor S."/>
            <person name="Jung S."/>
        </authorList>
    </citation>
    <scope>NUCLEOTIDE SEQUENCE [LARGE SCALE GENOMIC DNA]</scope>
    <source>
        <strain evidence="5">Y27499</strain>
    </source>
</reference>
<evidence type="ECO:0000256" key="2">
    <source>
        <dbReference type="ARBA" id="ARBA00022763"/>
    </source>
</evidence>
<evidence type="ECO:0000256" key="3">
    <source>
        <dbReference type="ARBA" id="ARBA00023204"/>
    </source>
</evidence>
<sequence>MIQTEKQKELDLLQEQFDSLLKVHNLPILSPNDIIGTHIKDLKAYNELRDAGLRMVQMVADDKKISLKEVVDEIGYSIKDD</sequence>
<keyword evidence="3" id="KW-0234">DNA repair</keyword>
<evidence type="ECO:0000256" key="1">
    <source>
        <dbReference type="ARBA" id="ARBA00008060"/>
    </source>
</evidence>
<keyword evidence="5" id="KW-1185">Reference proteome</keyword>
<protein>
    <submittedName>
        <fullName evidence="4">Uncharacterized protein</fullName>
    </submittedName>
</protein>
<dbReference type="EMBL" id="JAWIZZ010000031">
    <property type="protein sequence ID" value="KAK5781675.1"/>
    <property type="molecule type" value="Genomic_DNA"/>
</dbReference>
<comment type="caution">
    <text evidence="4">The sequence shown here is derived from an EMBL/GenBank/DDBJ whole genome shotgun (WGS) entry which is preliminary data.</text>
</comment>